<accession>I1X4G0</accession>
<dbReference type="GO" id="GO:0019645">
    <property type="term" value="P:anaerobic electron transport chain"/>
    <property type="evidence" value="ECO:0007669"/>
    <property type="project" value="InterPro"/>
</dbReference>
<feature type="transmembrane region" description="Helical" evidence="1">
    <location>
        <begin position="162"/>
        <end position="180"/>
    </location>
</feature>
<dbReference type="EMBL" id="JQ256780">
    <property type="protein sequence ID" value="AFI78385.1"/>
    <property type="molecule type" value="Genomic_DNA"/>
</dbReference>
<gene>
    <name evidence="2" type="primary">dmsC</name>
    <name evidence="2" type="ORF">ws101A12_0017</name>
</gene>
<organism evidence="2">
    <name type="scientific">uncultured bacterium ws101A12</name>
    <dbReference type="NCBI Taxonomy" id="1131826"/>
    <lineage>
        <taxon>Bacteria</taxon>
        <taxon>environmental samples</taxon>
    </lineage>
</organism>
<evidence type="ECO:0000313" key="2">
    <source>
        <dbReference type="EMBL" id="AFI78385.1"/>
    </source>
</evidence>
<dbReference type="PANTHER" id="PTHR38095">
    <property type="entry name" value="ANAEROBIC DIMETHYL SULFOXIDE REDUCTASE CHAIN YNFH"/>
    <property type="match status" value="1"/>
</dbReference>
<keyword evidence="1" id="KW-1133">Transmembrane helix</keyword>
<dbReference type="AlphaFoldDB" id="I1X4G0"/>
<protein>
    <submittedName>
        <fullName evidence="2">DMSO reductase anchor subunit DmsC</fullName>
    </submittedName>
</protein>
<keyword evidence="1" id="KW-0812">Transmembrane</keyword>
<feature type="transmembrane region" description="Helical" evidence="1">
    <location>
        <begin position="138"/>
        <end position="156"/>
    </location>
</feature>
<feature type="transmembrane region" description="Helical" evidence="1">
    <location>
        <begin position="232"/>
        <end position="251"/>
    </location>
</feature>
<dbReference type="PANTHER" id="PTHR38095:SF1">
    <property type="entry name" value="ANAEROBIC DIMETHYL SULFOXIDE REDUCTASE CHAIN YNFH"/>
    <property type="match status" value="1"/>
</dbReference>
<feature type="transmembrane region" description="Helical" evidence="1">
    <location>
        <begin position="38"/>
        <end position="59"/>
    </location>
</feature>
<feature type="transmembrane region" description="Helical" evidence="1">
    <location>
        <begin position="257"/>
        <end position="276"/>
    </location>
</feature>
<proteinExistence type="predicted"/>
<dbReference type="GO" id="GO:0009390">
    <property type="term" value="C:dimethyl sulfoxide reductase complex"/>
    <property type="evidence" value="ECO:0007669"/>
    <property type="project" value="TreeGrafter"/>
</dbReference>
<sequence>MHPAPSVILFTVLSGLGFGLLAWLGIGRPDVTGGTAFAFYVIGYGLAVGGLLFSTLHLANRKNAIKSFSQWRTSWLSREAVLAVAALLAVAPYAIGRIFFDTVWPALGVLGTLLCLATVASTAMIYTQLKTVPRWNTPVTPALFLAHALAGGALLAGQTSAAIWLLVLLGALMLVAWIVGDARWGEAGSSMETATGLGRFGRVRLLEPPHAGENYLLKEMAYRVGRKHAQKLRVIAILLAVAVPFLLLAVLPFNHVLAALAVLSHLAGALAARWLFFAEARHVQALYYGK</sequence>
<dbReference type="InterPro" id="IPR007059">
    <property type="entry name" value="DmsC"/>
</dbReference>
<reference evidence="2" key="1">
    <citation type="journal article" date="2012" name="ISME J.">
        <title>Roseobacter clade bacteria are abundant in coastal sediments and encode a novel combination of sulfur oxidation genes.</title>
        <authorList>
            <person name="Lenk S."/>
            <person name="Moraru C."/>
            <person name="Hahnke S."/>
            <person name="Arnds J."/>
            <person name="Richter M."/>
            <person name="Kube M."/>
            <person name="Reinhardt R."/>
            <person name="Brinkhoff T."/>
            <person name="Harder J."/>
            <person name="Amann R."/>
            <person name="Mussmann M."/>
        </authorList>
    </citation>
    <scope>NUCLEOTIDE SEQUENCE</scope>
</reference>
<dbReference type="GO" id="GO:0009389">
    <property type="term" value="F:dimethyl sulfoxide reductase activity"/>
    <property type="evidence" value="ECO:0007669"/>
    <property type="project" value="TreeGrafter"/>
</dbReference>
<evidence type="ECO:0000256" key="1">
    <source>
        <dbReference type="SAM" id="Phobius"/>
    </source>
</evidence>
<name>I1X4G0_9BACT</name>
<feature type="transmembrane region" description="Helical" evidence="1">
    <location>
        <begin position="80"/>
        <end position="100"/>
    </location>
</feature>
<dbReference type="Pfam" id="PF04976">
    <property type="entry name" value="DmsC"/>
    <property type="match status" value="1"/>
</dbReference>
<dbReference type="GO" id="GO:0005886">
    <property type="term" value="C:plasma membrane"/>
    <property type="evidence" value="ECO:0007669"/>
    <property type="project" value="TreeGrafter"/>
</dbReference>
<feature type="transmembrane region" description="Helical" evidence="1">
    <location>
        <begin position="106"/>
        <end position="126"/>
    </location>
</feature>
<feature type="transmembrane region" description="Helical" evidence="1">
    <location>
        <begin position="7"/>
        <end position="26"/>
    </location>
</feature>
<keyword evidence="1" id="KW-0472">Membrane</keyword>